<evidence type="ECO:0000313" key="2">
    <source>
        <dbReference type="Proteomes" id="UP000037122"/>
    </source>
</evidence>
<comment type="caution">
    <text evidence="1">The sequence shown here is derived from an EMBL/GenBank/DDBJ whole genome shotgun (WGS) entry which is preliminary data.</text>
</comment>
<dbReference type="Proteomes" id="UP000037122">
    <property type="component" value="Unassembled WGS sequence"/>
</dbReference>
<proteinExistence type="predicted"/>
<sequence length="42" mass="4954">MFNLVQKVQQMILAISVFLLPEVKIRLLMKRSSEVRKLIIQV</sequence>
<dbReference type="AlphaFoldDB" id="A0A0L0P208"/>
<organism evidence="1 2">
    <name type="scientific">Candidozyma auris</name>
    <name type="common">Yeast</name>
    <name type="synonym">Candida auris</name>
    <dbReference type="NCBI Taxonomy" id="498019"/>
    <lineage>
        <taxon>Eukaryota</taxon>
        <taxon>Fungi</taxon>
        <taxon>Dikarya</taxon>
        <taxon>Ascomycota</taxon>
        <taxon>Saccharomycotina</taxon>
        <taxon>Pichiomycetes</taxon>
        <taxon>Metschnikowiaceae</taxon>
        <taxon>Candidozyma</taxon>
    </lineage>
</organism>
<evidence type="ECO:0000313" key="1">
    <source>
        <dbReference type="EMBL" id="KNE00016.1"/>
    </source>
</evidence>
<accession>A0A0L0P208</accession>
<dbReference type="EMBL" id="LGST01000020">
    <property type="protein sequence ID" value="KNE00016.1"/>
    <property type="molecule type" value="Genomic_DNA"/>
</dbReference>
<name>A0A0L0P208_CANAR</name>
<reference evidence="2" key="1">
    <citation type="journal article" date="2015" name="BMC Genomics">
        <title>Draft genome of a commonly misdiagnosed multidrug resistant pathogen Candida auris.</title>
        <authorList>
            <person name="Chatterjee S."/>
            <person name="Alampalli S.V."/>
            <person name="Nageshan R.K."/>
            <person name="Chettiar S.T."/>
            <person name="Joshi S."/>
            <person name="Tatu U.S."/>
        </authorList>
    </citation>
    <scope>NUCLEOTIDE SEQUENCE [LARGE SCALE GENOMIC DNA]</scope>
    <source>
        <strain evidence="2">6684</strain>
    </source>
</reference>
<protein>
    <submittedName>
        <fullName evidence="1">Uncharacterized protein</fullName>
    </submittedName>
</protein>
<gene>
    <name evidence="1" type="ORF">QG37_02955</name>
</gene>